<dbReference type="AlphaFoldDB" id="A0A4Q9NDG1"/>
<sequence length="141" mass="15656">MLRVYENASKLAYLTPTLVAATMRVILPRACTCSLHAYILATQITGLWYLARLPSRSARATPSILSSHPSRLTDTDPPSRCAMECRPCDARTAALSLRSHSWLPVSAMILPMSEAVPWHLRVRRALASKSSESYRLNMIST</sequence>
<dbReference type="Proteomes" id="UP000292082">
    <property type="component" value="Unassembled WGS sequence"/>
</dbReference>
<name>A0A4Q9NDG1_9APHY</name>
<dbReference type="EMBL" id="ML145245">
    <property type="protein sequence ID" value="TBU52588.1"/>
    <property type="molecule type" value="Genomic_DNA"/>
</dbReference>
<evidence type="ECO:0000313" key="2">
    <source>
        <dbReference type="Proteomes" id="UP000292082"/>
    </source>
</evidence>
<protein>
    <submittedName>
        <fullName evidence="1">Uncharacterized protein</fullName>
    </submittedName>
</protein>
<gene>
    <name evidence="1" type="ORF">BD310DRAFT_939960</name>
</gene>
<reference evidence="1 2" key="1">
    <citation type="submission" date="2019-01" db="EMBL/GenBank/DDBJ databases">
        <title>Draft genome sequences of three monokaryotic isolates of the white-rot basidiomycete fungus Dichomitus squalens.</title>
        <authorList>
            <consortium name="DOE Joint Genome Institute"/>
            <person name="Lopez S.C."/>
            <person name="Andreopoulos B."/>
            <person name="Pangilinan J."/>
            <person name="Lipzen A."/>
            <person name="Riley R."/>
            <person name="Ahrendt S."/>
            <person name="Ng V."/>
            <person name="Barry K."/>
            <person name="Daum C."/>
            <person name="Grigoriev I.V."/>
            <person name="Hilden K.S."/>
            <person name="Makela M.R."/>
            <person name="de Vries R.P."/>
        </authorList>
    </citation>
    <scope>NUCLEOTIDE SEQUENCE [LARGE SCALE GENOMIC DNA]</scope>
    <source>
        <strain evidence="1 2">CBS 464.89</strain>
    </source>
</reference>
<evidence type="ECO:0000313" key="1">
    <source>
        <dbReference type="EMBL" id="TBU52588.1"/>
    </source>
</evidence>
<organism evidence="1 2">
    <name type="scientific">Dichomitus squalens</name>
    <dbReference type="NCBI Taxonomy" id="114155"/>
    <lineage>
        <taxon>Eukaryota</taxon>
        <taxon>Fungi</taxon>
        <taxon>Dikarya</taxon>
        <taxon>Basidiomycota</taxon>
        <taxon>Agaricomycotina</taxon>
        <taxon>Agaricomycetes</taxon>
        <taxon>Polyporales</taxon>
        <taxon>Polyporaceae</taxon>
        <taxon>Dichomitus</taxon>
    </lineage>
</organism>
<proteinExistence type="predicted"/>
<accession>A0A4Q9NDG1</accession>
<keyword evidence="2" id="KW-1185">Reference proteome</keyword>